<keyword evidence="1" id="KW-0472">Membrane</keyword>
<dbReference type="Proteomes" id="UP000000684">
    <property type="component" value="Chromosome"/>
</dbReference>
<dbReference type="GeneID" id="41837901"/>
<feature type="transmembrane region" description="Helical" evidence="1">
    <location>
        <begin position="71"/>
        <end position="86"/>
    </location>
</feature>
<dbReference type="KEGG" id="sfr:Sfri_2539"/>
<evidence type="ECO:0000256" key="1">
    <source>
        <dbReference type="SAM" id="Phobius"/>
    </source>
</evidence>
<keyword evidence="1" id="KW-1133">Transmembrane helix</keyword>
<keyword evidence="3" id="KW-1185">Reference proteome</keyword>
<protein>
    <submittedName>
        <fullName evidence="2">Uncharacterized protein</fullName>
    </submittedName>
</protein>
<keyword evidence="1" id="KW-0812">Transmembrane</keyword>
<evidence type="ECO:0000313" key="2">
    <source>
        <dbReference type="EMBL" id="ABI72381.1"/>
    </source>
</evidence>
<dbReference type="HOGENOM" id="CLU_2481567_0_0_6"/>
<evidence type="ECO:0000313" key="3">
    <source>
        <dbReference type="Proteomes" id="UP000000684"/>
    </source>
</evidence>
<sequence>MIAFKILLLIGLMQLLLKTERPGLCAGIYAAIIFIFSLIVDVSFIDVIIGTAVSGVLAFIYFWLLDRFRDTFTFWIIFVVGLVLGVI</sequence>
<dbReference type="OrthoDB" id="6315902at2"/>
<accession>Q080D4</accession>
<gene>
    <name evidence="2" type="ordered locus">Sfri_2539</name>
</gene>
<dbReference type="AlphaFoldDB" id="Q080D4"/>
<dbReference type="EMBL" id="CP000447">
    <property type="protein sequence ID" value="ABI72381.1"/>
    <property type="molecule type" value="Genomic_DNA"/>
</dbReference>
<dbReference type="eggNOG" id="ENOG5031I9M">
    <property type="taxonomic scope" value="Bacteria"/>
</dbReference>
<dbReference type="RefSeq" id="WP_011637990.1">
    <property type="nucleotide sequence ID" value="NC_008345.1"/>
</dbReference>
<reference evidence="2 3" key="1">
    <citation type="submission" date="2006-08" db="EMBL/GenBank/DDBJ databases">
        <title>Complete sequence of Shewanella frigidimarina NCIMB 400.</title>
        <authorList>
            <consortium name="US DOE Joint Genome Institute"/>
            <person name="Copeland A."/>
            <person name="Lucas S."/>
            <person name="Lapidus A."/>
            <person name="Barry K."/>
            <person name="Detter J.C."/>
            <person name="Glavina del Rio T."/>
            <person name="Hammon N."/>
            <person name="Israni S."/>
            <person name="Dalin E."/>
            <person name="Tice H."/>
            <person name="Pitluck S."/>
            <person name="Fredrickson J.K."/>
            <person name="Kolker E."/>
            <person name="McCuel L.A."/>
            <person name="DiChristina T."/>
            <person name="Nealson K.H."/>
            <person name="Newman D."/>
            <person name="Tiedje J.M."/>
            <person name="Zhou J."/>
            <person name="Romine M.F."/>
            <person name="Culley D.E."/>
            <person name="Serres M."/>
            <person name="Chertkov O."/>
            <person name="Brettin T."/>
            <person name="Bruce D."/>
            <person name="Han C."/>
            <person name="Tapia R."/>
            <person name="Gilna P."/>
            <person name="Schmutz J."/>
            <person name="Larimer F."/>
            <person name="Land M."/>
            <person name="Hauser L."/>
            <person name="Kyrpides N."/>
            <person name="Mikhailova N."/>
            <person name="Richardson P."/>
        </authorList>
    </citation>
    <scope>NUCLEOTIDE SEQUENCE [LARGE SCALE GENOMIC DNA]</scope>
    <source>
        <strain evidence="2 3">NCIMB 400</strain>
    </source>
</reference>
<name>Q080D4_SHEFN</name>
<proteinExistence type="predicted"/>
<feature type="transmembrane region" description="Helical" evidence="1">
    <location>
        <begin position="35"/>
        <end position="64"/>
    </location>
</feature>
<organism evidence="2 3">
    <name type="scientific">Shewanella frigidimarina (strain NCIMB 400)</name>
    <dbReference type="NCBI Taxonomy" id="318167"/>
    <lineage>
        <taxon>Bacteria</taxon>
        <taxon>Pseudomonadati</taxon>
        <taxon>Pseudomonadota</taxon>
        <taxon>Gammaproteobacteria</taxon>
        <taxon>Alteromonadales</taxon>
        <taxon>Shewanellaceae</taxon>
        <taxon>Shewanella</taxon>
    </lineage>
</organism>